<proteinExistence type="predicted"/>
<evidence type="ECO:0000313" key="3">
    <source>
        <dbReference type="Proteomes" id="UP000799537"/>
    </source>
</evidence>
<dbReference type="GeneID" id="54562764"/>
<dbReference type="EMBL" id="ML993630">
    <property type="protein sequence ID" value="KAF2160039.1"/>
    <property type="molecule type" value="Genomic_DNA"/>
</dbReference>
<protein>
    <submittedName>
        <fullName evidence="2">Uncharacterized protein</fullName>
    </submittedName>
</protein>
<feature type="region of interest" description="Disordered" evidence="1">
    <location>
        <begin position="238"/>
        <end position="367"/>
    </location>
</feature>
<dbReference type="RefSeq" id="XP_033660928.1">
    <property type="nucleotide sequence ID" value="XM_033809492.1"/>
</dbReference>
<keyword evidence="3" id="KW-1185">Reference proteome</keyword>
<name>A0A6A6C2S7_ZASCE</name>
<feature type="region of interest" description="Disordered" evidence="1">
    <location>
        <begin position="1"/>
        <end position="48"/>
    </location>
</feature>
<accession>A0A6A6C2S7</accession>
<dbReference type="Proteomes" id="UP000799537">
    <property type="component" value="Unassembled WGS sequence"/>
</dbReference>
<feature type="compositionally biased region" description="Polar residues" evidence="1">
    <location>
        <begin position="34"/>
        <end position="48"/>
    </location>
</feature>
<sequence length="497" mass="55970">MDKSSQVTAERLASRTSDTPPLRLPPPRLDTLTNTHKSPSSGRDVTSLCSAATSPSTAHHTFIFTFRHPPHLAVNHHHVLEKPPPHTPHNHQPANIMVADDQDKQRVAAWCLGGEKVIVQMKRELRKQMARQPFNDKPFLGQPLKADKHRVVRKRIWAAVETTDAGQTFKNKIPKDMHSKILDWMMGMVNKTAPVARSRLWPPAIDPKTSDPTAQQSLDMQQMLPDSNEIKEEQNEIGMISDRPSISDDCPSEISRGPSPAAPCMRGDQRIEMTELRGQEEVLESRKSKRKYEESPHRTSASPSGQYDTPRRPAAPRNAERLDSSVPRAPKKSRNMFGTLPSPEPQNERQQPLEEKDESPDMVPSYYYEPPPPREQLLVLGDHVAKNWGPNTIGDLARLEDYIVQVLKKEEPPASVKGAHESSSPACHQLFTTFRKIAAEWRKDSRRYPLGERDAVLQKHVQEAAAHLLVVHEGLMSDGLKALESVLSKMGEKRDKE</sequence>
<evidence type="ECO:0000313" key="2">
    <source>
        <dbReference type="EMBL" id="KAF2160039.1"/>
    </source>
</evidence>
<reference evidence="2" key="1">
    <citation type="journal article" date="2020" name="Stud. Mycol.">
        <title>101 Dothideomycetes genomes: a test case for predicting lifestyles and emergence of pathogens.</title>
        <authorList>
            <person name="Haridas S."/>
            <person name="Albert R."/>
            <person name="Binder M."/>
            <person name="Bloem J."/>
            <person name="Labutti K."/>
            <person name="Salamov A."/>
            <person name="Andreopoulos B."/>
            <person name="Baker S."/>
            <person name="Barry K."/>
            <person name="Bills G."/>
            <person name="Bluhm B."/>
            <person name="Cannon C."/>
            <person name="Castanera R."/>
            <person name="Culley D."/>
            <person name="Daum C."/>
            <person name="Ezra D."/>
            <person name="Gonzalez J."/>
            <person name="Henrissat B."/>
            <person name="Kuo A."/>
            <person name="Liang C."/>
            <person name="Lipzen A."/>
            <person name="Lutzoni F."/>
            <person name="Magnuson J."/>
            <person name="Mondo S."/>
            <person name="Nolan M."/>
            <person name="Ohm R."/>
            <person name="Pangilinan J."/>
            <person name="Park H.-J."/>
            <person name="Ramirez L."/>
            <person name="Alfaro M."/>
            <person name="Sun H."/>
            <person name="Tritt A."/>
            <person name="Yoshinaga Y."/>
            <person name="Zwiers L.-H."/>
            <person name="Turgeon B."/>
            <person name="Goodwin S."/>
            <person name="Spatafora J."/>
            <person name="Crous P."/>
            <person name="Grigoriev I."/>
        </authorList>
    </citation>
    <scope>NUCLEOTIDE SEQUENCE</scope>
    <source>
        <strain evidence="2">ATCC 36951</strain>
    </source>
</reference>
<feature type="compositionally biased region" description="Polar residues" evidence="1">
    <location>
        <begin position="298"/>
        <end position="307"/>
    </location>
</feature>
<organism evidence="2 3">
    <name type="scientific">Zasmidium cellare ATCC 36951</name>
    <dbReference type="NCBI Taxonomy" id="1080233"/>
    <lineage>
        <taxon>Eukaryota</taxon>
        <taxon>Fungi</taxon>
        <taxon>Dikarya</taxon>
        <taxon>Ascomycota</taxon>
        <taxon>Pezizomycotina</taxon>
        <taxon>Dothideomycetes</taxon>
        <taxon>Dothideomycetidae</taxon>
        <taxon>Mycosphaerellales</taxon>
        <taxon>Mycosphaerellaceae</taxon>
        <taxon>Zasmidium</taxon>
    </lineage>
</organism>
<gene>
    <name evidence="2" type="ORF">M409DRAFT_29491</name>
</gene>
<evidence type="ECO:0000256" key="1">
    <source>
        <dbReference type="SAM" id="MobiDB-lite"/>
    </source>
</evidence>
<feature type="compositionally biased region" description="Basic and acidic residues" evidence="1">
    <location>
        <begin position="267"/>
        <end position="297"/>
    </location>
</feature>
<dbReference type="AlphaFoldDB" id="A0A6A6C2S7"/>